<dbReference type="OrthoDB" id="1099523at2"/>
<dbReference type="InterPro" id="IPR050570">
    <property type="entry name" value="Cell_wall_metabolism_enzyme"/>
</dbReference>
<organism evidence="5 6">
    <name type="scientific">Microbacterium saccharophilum</name>
    <dbReference type="NCBI Taxonomy" id="1213358"/>
    <lineage>
        <taxon>Bacteria</taxon>
        <taxon>Bacillati</taxon>
        <taxon>Actinomycetota</taxon>
        <taxon>Actinomycetes</taxon>
        <taxon>Micrococcales</taxon>
        <taxon>Microbacteriaceae</taxon>
        <taxon>Microbacterium</taxon>
    </lineage>
</organism>
<evidence type="ECO:0000256" key="2">
    <source>
        <dbReference type="SAM" id="MobiDB-lite"/>
    </source>
</evidence>
<name>A0A5C8IA07_9MICO</name>
<keyword evidence="6" id="KW-1185">Reference proteome</keyword>
<accession>A0A5C8IA07</accession>
<keyword evidence="3" id="KW-0812">Transmembrane</keyword>
<dbReference type="SUPFAM" id="SSF51261">
    <property type="entry name" value="Duplicated hybrid motif"/>
    <property type="match status" value="1"/>
</dbReference>
<evidence type="ECO:0000313" key="5">
    <source>
        <dbReference type="EMBL" id="TXK15243.1"/>
    </source>
</evidence>
<keyword evidence="3" id="KW-1133">Transmembrane helix</keyword>
<evidence type="ECO:0000256" key="3">
    <source>
        <dbReference type="SAM" id="Phobius"/>
    </source>
</evidence>
<dbReference type="PANTHER" id="PTHR21666:SF270">
    <property type="entry name" value="MUREIN HYDROLASE ACTIVATOR ENVC"/>
    <property type="match status" value="1"/>
</dbReference>
<feature type="compositionally biased region" description="Basic and acidic residues" evidence="2">
    <location>
        <begin position="277"/>
        <end position="309"/>
    </location>
</feature>
<dbReference type="Proteomes" id="UP000321949">
    <property type="component" value="Unassembled WGS sequence"/>
</dbReference>
<protein>
    <submittedName>
        <fullName evidence="5">M23 family metallopeptidase</fullName>
    </submittedName>
</protein>
<dbReference type="CDD" id="cd12797">
    <property type="entry name" value="M23_peptidase"/>
    <property type="match status" value="1"/>
</dbReference>
<keyword evidence="3" id="KW-0472">Membrane</keyword>
<keyword evidence="1" id="KW-0175">Coiled coil</keyword>
<dbReference type="EMBL" id="VRSX01000001">
    <property type="protein sequence ID" value="TXK15243.1"/>
    <property type="molecule type" value="Genomic_DNA"/>
</dbReference>
<sequence length="477" mass="49797">MTRGGSVRSETSESAEECGCAPTPKEWRAFRSPLSRRGAIGLGVAGIAGAGLLLASPAWAASYPSWDDVQRAKANETSKASEVSRIEGLISQLQRDVADKQAIAERLGYEYDLAQQAFEEAADRARSLQEQADAEERRAAEAAGKLGRLAAQQYRTGGDDTSLQLFFSDSAASADDLLARLGTMDQLLAANKNVYAAAMAARDNAQSLSDQASVARDERDRLQRDAEQKMVAAQNAAIAAQAALDAQTEHLDTLQAQLAALKDTTAKTIADYQAGVEAERKAREERERRAREEAARKAAEEEERRRREAAAAAAANAGNNGGGGGGGGGGGSPAGEVQSSGWVRPAAGWISSWFGARGTICANGHCTSSGHRGIDFAPGCSAPIYAAASGTVVFAGLSGSWGNFVKVDHGGGIVTGYAHIKPGGFNVSYGQRVSAGQVIAYVGNTGASTGCHLHFEVYSGGERIDPASFLRARGISV</sequence>
<dbReference type="PANTHER" id="PTHR21666">
    <property type="entry name" value="PEPTIDASE-RELATED"/>
    <property type="match status" value="1"/>
</dbReference>
<dbReference type="Gene3D" id="2.70.70.10">
    <property type="entry name" value="Glucose Permease (Domain IIA)"/>
    <property type="match status" value="1"/>
</dbReference>
<evidence type="ECO:0000259" key="4">
    <source>
        <dbReference type="Pfam" id="PF01551"/>
    </source>
</evidence>
<feature type="coiled-coil region" evidence="1">
    <location>
        <begin position="111"/>
        <end position="145"/>
    </location>
</feature>
<dbReference type="GO" id="GO:0004222">
    <property type="term" value="F:metalloendopeptidase activity"/>
    <property type="evidence" value="ECO:0007669"/>
    <property type="project" value="TreeGrafter"/>
</dbReference>
<feature type="region of interest" description="Disordered" evidence="2">
    <location>
        <begin position="277"/>
        <end position="339"/>
    </location>
</feature>
<dbReference type="PROSITE" id="PS51318">
    <property type="entry name" value="TAT"/>
    <property type="match status" value="1"/>
</dbReference>
<dbReference type="InterPro" id="IPR011055">
    <property type="entry name" value="Dup_hybrid_motif"/>
</dbReference>
<dbReference type="Pfam" id="PF01551">
    <property type="entry name" value="Peptidase_M23"/>
    <property type="match status" value="1"/>
</dbReference>
<feature type="region of interest" description="Disordered" evidence="2">
    <location>
        <begin position="1"/>
        <end position="22"/>
    </location>
</feature>
<gene>
    <name evidence="5" type="ORF">FVP74_02230</name>
</gene>
<feature type="transmembrane region" description="Helical" evidence="3">
    <location>
        <begin position="38"/>
        <end position="60"/>
    </location>
</feature>
<feature type="domain" description="M23ase beta-sheet core" evidence="4">
    <location>
        <begin position="370"/>
        <end position="466"/>
    </location>
</feature>
<dbReference type="InterPro" id="IPR006311">
    <property type="entry name" value="TAT_signal"/>
</dbReference>
<comment type="caution">
    <text evidence="5">The sequence shown here is derived from an EMBL/GenBank/DDBJ whole genome shotgun (WGS) entry which is preliminary data.</text>
</comment>
<reference evidence="5 6" key="1">
    <citation type="submission" date="2019-08" db="EMBL/GenBank/DDBJ databases">
        <authorList>
            <person name="Dong K."/>
        </authorList>
    </citation>
    <scope>NUCLEOTIDE SEQUENCE [LARGE SCALE GENOMIC DNA]</scope>
    <source>
        <strain evidence="5 6">K-1</strain>
    </source>
</reference>
<feature type="compositionally biased region" description="Gly residues" evidence="2">
    <location>
        <begin position="319"/>
        <end position="333"/>
    </location>
</feature>
<evidence type="ECO:0000313" key="6">
    <source>
        <dbReference type="Proteomes" id="UP000321949"/>
    </source>
</evidence>
<dbReference type="InterPro" id="IPR016047">
    <property type="entry name" value="M23ase_b-sheet_dom"/>
</dbReference>
<dbReference type="AlphaFoldDB" id="A0A5C8IA07"/>
<evidence type="ECO:0000256" key="1">
    <source>
        <dbReference type="SAM" id="Coils"/>
    </source>
</evidence>
<proteinExistence type="predicted"/>